<dbReference type="InterPro" id="IPR000477">
    <property type="entry name" value="RT_dom"/>
</dbReference>
<comment type="caution">
    <text evidence="4">The sequence shown here is derived from an EMBL/GenBank/DDBJ whole genome shotgun (WGS) entry which is preliminary data.</text>
</comment>
<dbReference type="SUPFAM" id="SSF56672">
    <property type="entry name" value="DNA/RNA polymerases"/>
    <property type="match status" value="1"/>
</dbReference>
<dbReference type="EMBL" id="BKCJ010393194">
    <property type="protein sequence ID" value="GFA25403.1"/>
    <property type="molecule type" value="Genomic_DNA"/>
</dbReference>
<dbReference type="Pfam" id="PF17919">
    <property type="entry name" value="RT_RNaseH_2"/>
    <property type="match status" value="1"/>
</dbReference>
<dbReference type="PANTHER" id="PTHR48475">
    <property type="entry name" value="RIBONUCLEASE H"/>
    <property type="match status" value="1"/>
</dbReference>
<accession>A0A699JBC6</accession>
<organism evidence="4">
    <name type="scientific">Tanacetum cinerariifolium</name>
    <name type="common">Dalmatian daisy</name>
    <name type="synonym">Chrysanthemum cinerariifolium</name>
    <dbReference type="NCBI Taxonomy" id="118510"/>
    <lineage>
        <taxon>Eukaryota</taxon>
        <taxon>Viridiplantae</taxon>
        <taxon>Streptophyta</taxon>
        <taxon>Embryophyta</taxon>
        <taxon>Tracheophyta</taxon>
        <taxon>Spermatophyta</taxon>
        <taxon>Magnoliopsida</taxon>
        <taxon>eudicotyledons</taxon>
        <taxon>Gunneridae</taxon>
        <taxon>Pentapetalae</taxon>
        <taxon>asterids</taxon>
        <taxon>campanulids</taxon>
        <taxon>Asterales</taxon>
        <taxon>Asteraceae</taxon>
        <taxon>Asteroideae</taxon>
        <taxon>Anthemideae</taxon>
        <taxon>Anthemidinae</taxon>
        <taxon>Tanacetum</taxon>
    </lineage>
</organism>
<dbReference type="Gene3D" id="3.30.420.10">
    <property type="entry name" value="Ribonuclease H-like superfamily/Ribonuclease H"/>
    <property type="match status" value="1"/>
</dbReference>
<dbReference type="GO" id="GO:0003676">
    <property type="term" value="F:nucleic acid binding"/>
    <property type="evidence" value="ECO:0007669"/>
    <property type="project" value="InterPro"/>
</dbReference>
<feature type="compositionally biased region" description="Basic and acidic residues" evidence="1">
    <location>
        <begin position="410"/>
        <end position="420"/>
    </location>
</feature>
<dbReference type="Gene3D" id="3.10.10.10">
    <property type="entry name" value="HIV Type 1 Reverse Transcriptase, subunit A, domain 1"/>
    <property type="match status" value="1"/>
</dbReference>
<dbReference type="InterPro" id="IPR036397">
    <property type="entry name" value="RNaseH_sf"/>
</dbReference>
<feature type="domain" description="Reverse transcriptase/retrotransposon-derived protein RNase H-like" evidence="3">
    <location>
        <begin position="172"/>
        <end position="269"/>
    </location>
</feature>
<feature type="region of interest" description="Disordered" evidence="1">
    <location>
        <begin position="403"/>
        <end position="435"/>
    </location>
</feature>
<dbReference type="GO" id="GO:0003964">
    <property type="term" value="F:RNA-directed DNA polymerase activity"/>
    <property type="evidence" value="ECO:0007669"/>
    <property type="project" value="UniProtKB-KW"/>
</dbReference>
<evidence type="ECO:0000256" key="1">
    <source>
        <dbReference type="SAM" id="MobiDB-lite"/>
    </source>
</evidence>
<name>A0A699JBC6_TANCI</name>
<proteinExistence type="predicted"/>
<feature type="domain" description="Reverse transcriptase" evidence="2">
    <location>
        <begin position="2"/>
        <end position="103"/>
    </location>
</feature>
<evidence type="ECO:0000259" key="3">
    <source>
        <dbReference type="Pfam" id="PF17919"/>
    </source>
</evidence>
<dbReference type="InterPro" id="IPR041577">
    <property type="entry name" value="RT_RNaseH_2"/>
</dbReference>
<evidence type="ECO:0000313" key="4">
    <source>
        <dbReference type="EMBL" id="GFA25403.1"/>
    </source>
</evidence>
<sequence length="611" mass="71522">MAEEDKEKTAFYTDQGTYCYTKMLFRMKNAGATYQRLGDSTFQSQIGRNLKAYVDNMVIKSKDEKMLLADIAETFDNLKKINMKLNPKKCSFRVKEGNFLGYMVTSEGFRANPKKTKDLADLQSPRTLKEMQSLSEKLASLNRFFAKSAERSLPFFNTLKNIIKENKREYRWMEEAEEAFQQIKKLILDHPSLTSPWPKETLYAYLTVSAEAVSAVLLTDRKGRQCLMQYVSRTLNEAERNYAPMEKLALSLIHMTRRLRRYFEAHPVKLIIDQPIKHILNKTESFVKLAKYTVELGAYNIMFVPRNAVKGQVLADFLSEAPKGEKEELYFWMPEVPIEKDDVESWTLFTDGASKGQEVHTVVEEEWNNWMIPIIRCLEERTWLNDKMKHDVYEPRLVSTQWNRGSQATGKDHWQRDEHNSGSPPSKRHGRKGQQEFDGGYQTLIERERASWVDELPDVLWAHQTSIKQSNGEKPFSLTYGSEAVIPAEIGIPTYQTLMIREEYNEDEMRLNLDLLQERRETTAIREARYKTKMEQYYNKKVRPSGFRTQEFVFRRNKASMVEDQGKLGPKWEGPYRVVKAYDNGSYKLLTLEDKEVPRTWHAINLRKCYM</sequence>
<evidence type="ECO:0000259" key="2">
    <source>
        <dbReference type="Pfam" id="PF00078"/>
    </source>
</evidence>
<dbReference type="AlphaFoldDB" id="A0A699JBC6"/>
<dbReference type="PANTHER" id="PTHR48475:SF2">
    <property type="entry name" value="RIBONUCLEASE H"/>
    <property type="match status" value="1"/>
</dbReference>
<reference evidence="4" key="1">
    <citation type="journal article" date="2019" name="Sci. Rep.">
        <title>Draft genome of Tanacetum cinerariifolium, the natural source of mosquito coil.</title>
        <authorList>
            <person name="Yamashiro T."/>
            <person name="Shiraishi A."/>
            <person name="Satake H."/>
            <person name="Nakayama K."/>
        </authorList>
    </citation>
    <scope>NUCLEOTIDE SEQUENCE</scope>
</reference>
<keyword evidence="4" id="KW-0695">RNA-directed DNA polymerase</keyword>
<keyword evidence="4" id="KW-0548">Nucleotidyltransferase</keyword>
<protein>
    <submittedName>
        <fullName evidence="4">Reverse transcriptase domain-containing protein</fullName>
    </submittedName>
</protein>
<keyword evidence="4" id="KW-0808">Transferase</keyword>
<dbReference type="InterPro" id="IPR043128">
    <property type="entry name" value="Rev_trsase/Diguanyl_cyclase"/>
</dbReference>
<dbReference type="Pfam" id="PF00078">
    <property type="entry name" value="RVT_1"/>
    <property type="match status" value="1"/>
</dbReference>
<dbReference type="CDD" id="cd01647">
    <property type="entry name" value="RT_LTR"/>
    <property type="match status" value="1"/>
</dbReference>
<dbReference type="InterPro" id="IPR043502">
    <property type="entry name" value="DNA/RNA_pol_sf"/>
</dbReference>
<gene>
    <name evidence="4" type="ORF">Tci_597375</name>
</gene>
<dbReference type="Gene3D" id="3.30.70.270">
    <property type="match status" value="2"/>
</dbReference>